<dbReference type="PANTHER" id="PTHR42109:SF2">
    <property type="entry name" value="INTEGRAL MEMBRANE PROTEIN"/>
    <property type="match status" value="1"/>
</dbReference>
<evidence type="ECO:0000256" key="1">
    <source>
        <dbReference type="SAM" id="Phobius"/>
    </source>
</evidence>
<feature type="domain" description="DUF7702" evidence="2">
    <location>
        <begin position="7"/>
        <end position="231"/>
    </location>
</feature>
<dbReference type="Proteomes" id="UP001141434">
    <property type="component" value="Unassembled WGS sequence"/>
</dbReference>
<evidence type="ECO:0000259" key="2">
    <source>
        <dbReference type="Pfam" id="PF24800"/>
    </source>
</evidence>
<keyword evidence="1" id="KW-1133">Transmembrane helix</keyword>
<protein>
    <recommendedName>
        <fullName evidence="2">DUF7702 domain-containing protein</fullName>
    </recommendedName>
</protein>
<keyword evidence="4" id="KW-1185">Reference proteome</keyword>
<reference evidence="3" key="2">
    <citation type="journal article" date="2023" name="IMA Fungus">
        <title>Comparative genomic study of the Penicillium genus elucidates a diverse pangenome and 15 lateral gene transfer events.</title>
        <authorList>
            <person name="Petersen C."/>
            <person name="Sorensen T."/>
            <person name="Nielsen M.R."/>
            <person name="Sondergaard T.E."/>
            <person name="Sorensen J.L."/>
            <person name="Fitzpatrick D.A."/>
            <person name="Frisvad J.C."/>
            <person name="Nielsen K.L."/>
        </authorList>
    </citation>
    <scope>NUCLEOTIDE SEQUENCE</scope>
    <source>
        <strain evidence="3">IBT 34128</strain>
    </source>
</reference>
<dbReference type="EMBL" id="JAPMSZ010000009">
    <property type="protein sequence ID" value="KAJ5092476.1"/>
    <property type="molecule type" value="Genomic_DNA"/>
</dbReference>
<name>A0A9W9K4N1_9EURO</name>
<feature type="transmembrane region" description="Helical" evidence="1">
    <location>
        <begin position="66"/>
        <end position="90"/>
    </location>
</feature>
<keyword evidence="1" id="KW-0472">Membrane</keyword>
<proteinExistence type="predicted"/>
<keyword evidence="1" id="KW-0812">Transmembrane</keyword>
<dbReference type="InterPro" id="IPR056119">
    <property type="entry name" value="DUF7702"/>
</dbReference>
<feature type="transmembrane region" description="Helical" evidence="1">
    <location>
        <begin position="173"/>
        <end position="191"/>
    </location>
</feature>
<gene>
    <name evidence="3" type="ORF">NUU61_007346</name>
</gene>
<dbReference type="RefSeq" id="XP_056510671.1">
    <property type="nucleotide sequence ID" value="XM_056657871.1"/>
</dbReference>
<accession>A0A9W9K4N1</accession>
<feature type="transmembrane region" description="Helical" evidence="1">
    <location>
        <begin position="12"/>
        <end position="31"/>
    </location>
</feature>
<dbReference type="AlphaFoldDB" id="A0A9W9K4N1"/>
<organism evidence="3 4">
    <name type="scientific">Penicillium alfredii</name>
    <dbReference type="NCBI Taxonomy" id="1506179"/>
    <lineage>
        <taxon>Eukaryota</taxon>
        <taxon>Fungi</taxon>
        <taxon>Dikarya</taxon>
        <taxon>Ascomycota</taxon>
        <taxon>Pezizomycotina</taxon>
        <taxon>Eurotiomycetes</taxon>
        <taxon>Eurotiomycetidae</taxon>
        <taxon>Eurotiales</taxon>
        <taxon>Aspergillaceae</taxon>
        <taxon>Penicillium</taxon>
    </lineage>
</organism>
<feature type="transmembrane region" description="Helical" evidence="1">
    <location>
        <begin position="211"/>
        <end position="234"/>
    </location>
</feature>
<feature type="transmembrane region" description="Helical" evidence="1">
    <location>
        <begin position="142"/>
        <end position="161"/>
    </location>
</feature>
<feature type="transmembrane region" description="Helical" evidence="1">
    <location>
        <begin position="38"/>
        <end position="60"/>
    </location>
</feature>
<dbReference type="OrthoDB" id="2560628at2759"/>
<comment type="caution">
    <text evidence="3">The sequence shown here is derived from an EMBL/GenBank/DDBJ whole genome shotgun (WGS) entry which is preliminary data.</text>
</comment>
<sequence length="256" mass="28191">MAADGLFTYRDGIAVAQVVLFSIPLLFAIYFKFTHRIGWFCIGVFTLLRLTGASCKLATIHNDSHGLWAGIFVCESLGMILIIFLLLELLERANKMIPLVSRRIFLIPSLLTWIDIAVSIAGWVAVMHVAHPLDPTPESRASMALLVVIYLYSVGVFVVFWRRRADYAAEERAAITAVAACVPLLAVRIAYSLVFISTADMTFNAIKGDSTAYLVMTMLPEVAIVGVCTFVIFARVSPLVENGNGEEERETRKIGG</sequence>
<evidence type="ECO:0000313" key="4">
    <source>
        <dbReference type="Proteomes" id="UP001141434"/>
    </source>
</evidence>
<dbReference type="GeneID" id="81397040"/>
<dbReference type="Pfam" id="PF24800">
    <property type="entry name" value="DUF7702"/>
    <property type="match status" value="1"/>
</dbReference>
<dbReference type="PANTHER" id="PTHR42109">
    <property type="entry name" value="UNPLACED GENOMIC SCAFFOLD UM_SCAF_CONTIG_1.265, WHOLE GENOME SHOTGUN SEQUENCE"/>
    <property type="match status" value="1"/>
</dbReference>
<feature type="transmembrane region" description="Helical" evidence="1">
    <location>
        <begin position="110"/>
        <end position="130"/>
    </location>
</feature>
<reference evidence="3" key="1">
    <citation type="submission" date="2022-11" db="EMBL/GenBank/DDBJ databases">
        <authorList>
            <person name="Petersen C."/>
        </authorList>
    </citation>
    <scope>NUCLEOTIDE SEQUENCE</scope>
    <source>
        <strain evidence="3">IBT 34128</strain>
    </source>
</reference>
<evidence type="ECO:0000313" key="3">
    <source>
        <dbReference type="EMBL" id="KAJ5092476.1"/>
    </source>
</evidence>